<proteinExistence type="predicted"/>
<evidence type="ECO:0000259" key="7">
    <source>
        <dbReference type="PROSITE" id="PS50048"/>
    </source>
</evidence>
<dbReference type="PROSITE" id="PS50048">
    <property type="entry name" value="ZN2_CY6_FUNGAL_2"/>
    <property type="match status" value="2"/>
</dbReference>
<reference evidence="8" key="1">
    <citation type="journal article" date="2020" name="Nat. Commun.">
        <title>Large-scale genome sequencing of mycorrhizal fungi provides insights into the early evolution of symbiotic traits.</title>
        <authorList>
            <person name="Miyauchi S."/>
            <person name="Kiss E."/>
            <person name="Kuo A."/>
            <person name="Drula E."/>
            <person name="Kohler A."/>
            <person name="Sanchez-Garcia M."/>
            <person name="Morin E."/>
            <person name="Andreopoulos B."/>
            <person name="Barry K.W."/>
            <person name="Bonito G."/>
            <person name="Buee M."/>
            <person name="Carver A."/>
            <person name="Chen C."/>
            <person name="Cichocki N."/>
            <person name="Clum A."/>
            <person name="Culley D."/>
            <person name="Crous P.W."/>
            <person name="Fauchery L."/>
            <person name="Girlanda M."/>
            <person name="Hayes R.D."/>
            <person name="Keri Z."/>
            <person name="LaButti K."/>
            <person name="Lipzen A."/>
            <person name="Lombard V."/>
            <person name="Magnuson J."/>
            <person name="Maillard F."/>
            <person name="Murat C."/>
            <person name="Nolan M."/>
            <person name="Ohm R.A."/>
            <person name="Pangilinan J."/>
            <person name="Pereira M.F."/>
            <person name="Perotto S."/>
            <person name="Peter M."/>
            <person name="Pfister S."/>
            <person name="Riley R."/>
            <person name="Sitrit Y."/>
            <person name="Stielow J.B."/>
            <person name="Szollosi G."/>
            <person name="Zifcakova L."/>
            <person name="Stursova M."/>
            <person name="Spatafora J.W."/>
            <person name="Tedersoo L."/>
            <person name="Vaario L.M."/>
            <person name="Yamada A."/>
            <person name="Yan M."/>
            <person name="Wang P."/>
            <person name="Xu J."/>
            <person name="Bruns T."/>
            <person name="Baldrian P."/>
            <person name="Vilgalys R."/>
            <person name="Dunand C."/>
            <person name="Henrissat B."/>
            <person name="Grigoriev I.V."/>
            <person name="Hibbett D."/>
            <person name="Nagy L.G."/>
            <person name="Martin F.M."/>
        </authorList>
    </citation>
    <scope>NUCLEOTIDE SEQUENCE</scope>
    <source>
        <strain evidence="8">UH-Tt-Lm1</strain>
    </source>
</reference>
<evidence type="ECO:0000256" key="5">
    <source>
        <dbReference type="ARBA" id="ARBA00023242"/>
    </source>
</evidence>
<dbReference type="Gene3D" id="4.10.240.10">
    <property type="entry name" value="Zn(2)-C6 fungal-type DNA-binding domain"/>
    <property type="match status" value="2"/>
</dbReference>
<evidence type="ECO:0000256" key="2">
    <source>
        <dbReference type="ARBA" id="ARBA00022723"/>
    </source>
</evidence>
<sequence length="642" mass="72102">MATKGACLPCRIRKVRCVRGPQRCERCTAQGITDCVYEGVKKRGTGNTLRMGQACKRCRTRKRRCDAKRPCTTCVETSSALDCEYETAFTGPPLSDRPLRSVPVGPLPSSSRGFTVQGREEVEEVLQRVPHGRSGTTRARSRPEGVPPERALVHSPDRNDTPFHAPSETRPHNTTPDGVRTQGSRLPPFSVLSAFLSSRIPPEPHLTLSQLGAERFLPSDPAICALAMKFRLGVVCRLNRLGIHFVQKKQQALLDGDTSGTVLHPFFIHAAHSLGMHFCEGIGDSFTMVSLQARYVQEALEQLTELFEETARRRNWELRALATLWITIGSVVMRLREVTCLYIKRACDAVNRGGLRFIPTYGRPPEFSEDLREKLSILSQIIYFENFVFLAYNGARPTMTASIEWEFRHNLPQTYPMMFDICPLIMRTKCILLIRDTVDMLSIRPTEEVQLESWRRSCDELLAHLDQYSRSLLANLQRFQEIGGNSGSGVIQSSCINCLTHLAVLCEELCQAGPVQEGLCALCDWALERISKLTRDVCTDEYTRLDLLLGSSWKKALDVLDSRIVNTTSEHGARLRSWRETVAEIYTDFLTKLPDAEPPILTSRAHATDGRTEGSQYPNLMLPRVQQRYGLIPQGESGFTTG</sequence>
<feature type="compositionally biased region" description="Polar residues" evidence="6">
    <location>
        <begin position="172"/>
        <end position="183"/>
    </location>
</feature>
<gene>
    <name evidence="8" type="ORF">BJ322DRAFT_827745</name>
</gene>
<name>A0A9P6HET2_9AGAM</name>
<evidence type="ECO:0000313" key="9">
    <source>
        <dbReference type="Proteomes" id="UP000736335"/>
    </source>
</evidence>
<feature type="region of interest" description="Disordered" evidence="6">
    <location>
        <begin position="129"/>
        <end position="183"/>
    </location>
</feature>
<evidence type="ECO:0000313" key="8">
    <source>
        <dbReference type="EMBL" id="KAF9785402.1"/>
    </source>
</evidence>
<keyword evidence="3" id="KW-0805">Transcription regulation</keyword>
<keyword evidence="4" id="KW-0804">Transcription</keyword>
<dbReference type="GO" id="GO:0008270">
    <property type="term" value="F:zinc ion binding"/>
    <property type="evidence" value="ECO:0007669"/>
    <property type="project" value="InterPro"/>
</dbReference>
<keyword evidence="9" id="KW-1185">Reference proteome</keyword>
<dbReference type="Proteomes" id="UP000736335">
    <property type="component" value="Unassembled WGS sequence"/>
</dbReference>
<evidence type="ECO:0000256" key="6">
    <source>
        <dbReference type="SAM" id="MobiDB-lite"/>
    </source>
</evidence>
<organism evidence="8 9">
    <name type="scientific">Thelephora terrestris</name>
    <dbReference type="NCBI Taxonomy" id="56493"/>
    <lineage>
        <taxon>Eukaryota</taxon>
        <taxon>Fungi</taxon>
        <taxon>Dikarya</taxon>
        <taxon>Basidiomycota</taxon>
        <taxon>Agaricomycotina</taxon>
        <taxon>Agaricomycetes</taxon>
        <taxon>Thelephorales</taxon>
        <taxon>Thelephoraceae</taxon>
        <taxon>Thelephora</taxon>
    </lineage>
</organism>
<protein>
    <recommendedName>
        <fullName evidence="7">Zn(2)-C6 fungal-type domain-containing protein</fullName>
    </recommendedName>
</protein>
<keyword evidence="5" id="KW-0539">Nucleus</keyword>
<dbReference type="PANTHER" id="PTHR47338">
    <property type="entry name" value="ZN(II)2CYS6 TRANSCRIPTION FACTOR (EUROFUNG)-RELATED"/>
    <property type="match status" value="1"/>
</dbReference>
<feature type="compositionally biased region" description="Basic and acidic residues" evidence="6">
    <location>
        <begin position="151"/>
        <end position="171"/>
    </location>
</feature>
<evidence type="ECO:0000256" key="1">
    <source>
        <dbReference type="ARBA" id="ARBA00004123"/>
    </source>
</evidence>
<dbReference type="PROSITE" id="PS00463">
    <property type="entry name" value="ZN2_CY6_FUNGAL_1"/>
    <property type="match status" value="2"/>
</dbReference>
<evidence type="ECO:0000256" key="4">
    <source>
        <dbReference type="ARBA" id="ARBA00023163"/>
    </source>
</evidence>
<feature type="domain" description="Zn(2)-C6 fungal-type" evidence="7">
    <location>
        <begin position="54"/>
        <end position="85"/>
    </location>
</feature>
<comment type="caution">
    <text evidence="8">The sequence shown here is derived from an EMBL/GenBank/DDBJ whole genome shotgun (WGS) entry which is preliminary data.</text>
</comment>
<keyword evidence="2" id="KW-0479">Metal-binding</keyword>
<dbReference type="GO" id="GO:0000981">
    <property type="term" value="F:DNA-binding transcription factor activity, RNA polymerase II-specific"/>
    <property type="evidence" value="ECO:0007669"/>
    <property type="project" value="InterPro"/>
</dbReference>
<dbReference type="SUPFAM" id="SSF57701">
    <property type="entry name" value="Zn2/Cys6 DNA-binding domain"/>
    <property type="match status" value="2"/>
</dbReference>
<dbReference type="EMBL" id="WIUZ02000007">
    <property type="protein sequence ID" value="KAF9785402.1"/>
    <property type="molecule type" value="Genomic_DNA"/>
</dbReference>
<dbReference type="SMART" id="SM00066">
    <property type="entry name" value="GAL4"/>
    <property type="match status" value="2"/>
</dbReference>
<dbReference type="PANTHER" id="PTHR47338:SF20">
    <property type="entry name" value="ZN(II)2CYS6 TRANSCRIPTION FACTOR (EUROFUNG)"/>
    <property type="match status" value="1"/>
</dbReference>
<evidence type="ECO:0000256" key="3">
    <source>
        <dbReference type="ARBA" id="ARBA00023015"/>
    </source>
</evidence>
<dbReference type="OrthoDB" id="10405944at2759"/>
<feature type="domain" description="Zn(2)-C6 fungal-type" evidence="7">
    <location>
        <begin position="6"/>
        <end position="37"/>
    </location>
</feature>
<dbReference type="InterPro" id="IPR050815">
    <property type="entry name" value="TF_fung"/>
</dbReference>
<comment type="subcellular location">
    <subcellularLocation>
        <location evidence="1">Nucleus</location>
    </subcellularLocation>
</comment>
<accession>A0A9P6HET2</accession>
<dbReference type="Pfam" id="PF00172">
    <property type="entry name" value="Zn_clus"/>
    <property type="match status" value="2"/>
</dbReference>
<dbReference type="GO" id="GO:0005634">
    <property type="term" value="C:nucleus"/>
    <property type="evidence" value="ECO:0007669"/>
    <property type="project" value="UniProtKB-SubCell"/>
</dbReference>
<dbReference type="InterPro" id="IPR001138">
    <property type="entry name" value="Zn2Cys6_DnaBD"/>
</dbReference>
<dbReference type="CDD" id="cd00067">
    <property type="entry name" value="GAL4"/>
    <property type="match status" value="1"/>
</dbReference>
<dbReference type="InterPro" id="IPR036864">
    <property type="entry name" value="Zn2-C6_fun-type_DNA-bd_sf"/>
</dbReference>
<reference evidence="8" key="2">
    <citation type="submission" date="2020-11" db="EMBL/GenBank/DDBJ databases">
        <authorList>
            <consortium name="DOE Joint Genome Institute"/>
            <person name="Kuo A."/>
            <person name="Miyauchi S."/>
            <person name="Kiss E."/>
            <person name="Drula E."/>
            <person name="Kohler A."/>
            <person name="Sanchez-Garcia M."/>
            <person name="Andreopoulos B."/>
            <person name="Barry K.W."/>
            <person name="Bonito G."/>
            <person name="Buee M."/>
            <person name="Carver A."/>
            <person name="Chen C."/>
            <person name="Cichocki N."/>
            <person name="Clum A."/>
            <person name="Culley D."/>
            <person name="Crous P.W."/>
            <person name="Fauchery L."/>
            <person name="Girlanda M."/>
            <person name="Hayes R."/>
            <person name="Keri Z."/>
            <person name="Labutti K."/>
            <person name="Lipzen A."/>
            <person name="Lombard V."/>
            <person name="Magnuson J."/>
            <person name="Maillard F."/>
            <person name="Morin E."/>
            <person name="Murat C."/>
            <person name="Nolan M."/>
            <person name="Ohm R."/>
            <person name="Pangilinan J."/>
            <person name="Pereira M."/>
            <person name="Perotto S."/>
            <person name="Peter M."/>
            <person name="Riley R."/>
            <person name="Sitrit Y."/>
            <person name="Stielow B."/>
            <person name="Szollosi G."/>
            <person name="Zifcakova L."/>
            <person name="Stursova M."/>
            <person name="Spatafora J.W."/>
            <person name="Tedersoo L."/>
            <person name="Vaario L.-M."/>
            <person name="Yamada A."/>
            <person name="Yan M."/>
            <person name="Wang P."/>
            <person name="Xu J."/>
            <person name="Bruns T."/>
            <person name="Baldrian P."/>
            <person name="Vilgalys R."/>
            <person name="Henrissat B."/>
            <person name="Grigoriev I.V."/>
            <person name="Hibbett D."/>
            <person name="Nagy L.G."/>
            <person name="Martin F.M."/>
        </authorList>
    </citation>
    <scope>NUCLEOTIDE SEQUENCE</scope>
    <source>
        <strain evidence="8">UH-Tt-Lm1</strain>
    </source>
</reference>
<dbReference type="AlphaFoldDB" id="A0A9P6HET2"/>